<evidence type="ECO:0000313" key="3">
    <source>
        <dbReference type="Proteomes" id="UP001218218"/>
    </source>
</evidence>
<feature type="compositionally biased region" description="Polar residues" evidence="1">
    <location>
        <begin position="64"/>
        <end position="78"/>
    </location>
</feature>
<keyword evidence="3" id="KW-1185">Reference proteome</keyword>
<comment type="caution">
    <text evidence="2">The sequence shown here is derived from an EMBL/GenBank/DDBJ whole genome shotgun (WGS) entry which is preliminary data.</text>
</comment>
<name>A0AAD7AN97_9AGAR</name>
<organism evidence="2 3">
    <name type="scientific">Mycena albidolilacea</name>
    <dbReference type="NCBI Taxonomy" id="1033008"/>
    <lineage>
        <taxon>Eukaryota</taxon>
        <taxon>Fungi</taxon>
        <taxon>Dikarya</taxon>
        <taxon>Basidiomycota</taxon>
        <taxon>Agaricomycotina</taxon>
        <taxon>Agaricomycetes</taxon>
        <taxon>Agaricomycetidae</taxon>
        <taxon>Agaricales</taxon>
        <taxon>Marasmiineae</taxon>
        <taxon>Mycenaceae</taxon>
        <taxon>Mycena</taxon>
    </lineage>
</organism>
<gene>
    <name evidence="2" type="ORF">DFH08DRAFT_263704</name>
</gene>
<feature type="region of interest" description="Disordered" evidence="1">
    <location>
        <begin position="187"/>
        <end position="219"/>
    </location>
</feature>
<reference evidence="2" key="1">
    <citation type="submission" date="2023-03" db="EMBL/GenBank/DDBJ databases">
        <title>Massive genome expansion in bonnet fungi (Mycena s.s.) driven by repeated elements and novel gene families across ecological guilds.</title>
        <authorList>
            <consortium name="Lawrence Berkeley National Laboratory"/>
            <person name="Harder C.B."/>
            <person name="Miyauchi S."/>
            <person name="Viragh M."/>
            <person name="Kuo A."/>
            <person name="Thoen E."/>
            <person name="Andreopoulos B."/>
            <person name="Lu D."/>
            <person name="Skrede I."/>
            <person name="Drula E."/>
            <person name="Henrissat B."/>
            <person name="Morin E."/>
            <person name="Kohler A."/>
            <person name="Barry K."/>
            <person name="LaButti K."/>
            <person name="Morin E."/>
            <person name="Salamov A."/>
            <person name="Lipzen A."/>
            <person name="Mereny Z."/>
            <person name="Hegedus B."/>
            <person name="Baldrian P."/>
            <person name="Stursova M."/>
            <person name="Weitz H."/>
            <person name="Taylor A."/>
            <person name="Grigoriev I.V."/>
            <person name="Nagy L.G."/>
            <person name="Martin F."/>
            <person name="Kauserud H."/>
        </authorList>
    </citation>
    <scope>NUCLEOTIDE SEQUENCE</scope>
    <source>
        <strain evidence="2">CBHHK002</strain>
    </source>
</reference>
<evidence type="ECO:0000313" key="2">
    <source>
        <dbReference type="EMBL" id="KAJ7364017.1"/>
    </source>
</evidence>
<feature type="region of interest" description="Disordered" evidence="1">
    <location>
        <begin position="38"/>
        <end position="104"/>
    </location>
</feature>
<protein>
    <submittedName>
        <fullName evidence="2">Uncharacterized protein</fullName>
    </submittedName>
</protein>
<evidence type="ECO:0000256" key="1">
    <source>
        <dbReference type="SAM" id="MobiDB-lite"/>
    </source>
</evidence>
<proteinExistence type="predicted"/>
<sequence length="349" mass="38845">MTNLGGIIHRPNSDSEAAQLLYYTSSVTAMNNPYASSDFTANNPFHPDPQSRFPDLNGPPLQDPSATQFTNWLQSGAQSPPIGMQNQQQLPYQQQQQFQQQVSPQFSPGGYLPQQQSGFAPQSPSGFQPTSAFGQQLAGQVHGSSYGYLQGQNTTPVQQGYTPVQQQLQNNPALQFDPYASIGQLGWDGQQQQQQYQQPGQSSNTGQAQGAFAASPTGQLHPREYLRQHKAEVESWDTYAWKQLLGTFEALKDAWETRKKEIEGNIVQLRQQMQYGNYHPAQVQQEIGRLQAMIKDCETTHDSVAASSFQMHEVFANYRQSSDLASKQRVREASNAAITSLPDWPPLAY</sequence>
<dbReference type="Proteomes" id="UP001218218">
    <property type="component" value="Unassembled WGS sequence"/>
</dbReference>
<dbReference type="EMBL" id="JARIHO010000003">
    <property type="protein sequence ID" value="KAJ7364017.1"/>
    <property type="molecule type" value="Genomic_DNA"/>
</dbReference>
<feature type="compositionally biased region" description="Low complexity" evidence="1">
    <location>
        <begin position="85"/>
        <end position="101"/>
    </location>
</feature>
<dbReference type="AlphaFoldDB" id="A0AAD7AN97"/>
<feature type="compositionally biased region" description="Low complexity" evidence="1">
    <location>
        <begin position="187"/>
        <end position="201"/>
    </location>
</feature>
<accession>A0AAD7AN97</accession>